<sequence length="519" mass="59959">MTDKKTAIIIGAGPAGLTAAYELLTRTDIKPVILEMSGDIGGISKTVRYKGNRIDIGGHRFFSKSDRVMDWWLQVMPIGAPAEQVRIAYQQKERTLKMAAKQQAPQHPDLVMLIRDRLSRIYYQRKLFLYPLTLSVSTISKLGLLRLCRIMISYGYTRVFYRKAEKTLEDFFIKRFGKVLYKTFFKDYTEKVWGKPCHEIDAAWGHQRIKKLSVSKTIRHALQKLTASKAPADIHQKQTETSLIERFLYPKFGPGQLWEEVAERIKAMGGEIHLHQEVKGIRMKEGRVAGVDTATQHFQGDYYFSTMPVKDLVAAMDGPVPQRVRDIAAGLEYRDFVTVGLLLDKLVIEQEHGLIKDNWIYIQESDVKVGRLQIFNNWSPFMVSDPNRVWIGLEYFCNEGDDLWSMDDQRFINFGIDELEKIGIIRREHVRDSTLVRMKKTYPAYFGTYQQFDELRAYTDTISNLYLVGRNGMHKYNNADHSMLTAMTAVDNIIQGIAGRDNIWDINTEQEYHEEKQAV</sequence>
<dbReference type="Proteomes" id="UP000502421">
    <property type="component" value="Chromosome"/>
</dbReference>
<dbReference type="GO" id="GO:0008767">
    <property type="term" value="F:UDP-galactopyranose mutase activity"/>
    <property type="evidence" value="ECO:0007669"/>
    <property type="project" value="TreeGrafter"/>
</dbReference>
<organism evidence="2 3">
    <name type="scientific">Chitinophaga oryzae</name>
    <dbReference type="NCBI Taxonomy" id="2725414"/>
    <lineage>
        <taxon>Bacteria</taxon>
        <taxon>Pseudomonadati</taxon>
        <taxon>Bacteroidota</taxon>
        <taxon>Chitinophagia</taxon>
        <taxon>Chitinophagales</taxon>
        <taxon>Chitinophagaceae</taxon>
        <taxon>Chitinophaga</taxon>
    </lineage>
</organism>
<dbReference type="GO" id="GO:0016491">
    <property type="term" value="F:oxidoreductase activity"/>
    <property type="evidence" value="ECO:0007669"/>
    <property type="project" value="InterPro"/>
</dbReference>
<dbReference type="SUPFAM" id="SSF51905">
    <property type="entry name" value="FAD/NAD(P)-binding domain"/>
    <property type="match status" value="1"/>
</dbReference>
<dbReference type="GO" id="GO:0005829">
    <property type="term" value="C:cytosol"/>
    <property type="evidence" value="ECO:0007669"/>
    <property type="project" value="TreeGrafter"/>
</dbReference>
<feature type="domain" description="Amine oxidase" evidence="1">
    <location>
        <begin position="15"/>
        <end position="475"/>
    </location>
</feature>
<reference evidence="3" key="1">
    <citation type="submission" date="2020-04" db="EMBL/GenBank/DDBJ databases">
        <authorList>
            <person name="Kittiwongwattana C."/>
        </authorList>
    </citation>
    <scope>NUCLEOTIDE SEQUENCE [LARGE SCALE GENOMIC DNA]</scope>
    <source>
        <strain evidence="3">1310</strain>
    </source>
</reference>
<accession>A0AAE6ZG41</accession>
<evidence type="ECO:0000313" key="3">
    <source>
        <dbReference type="Proteomes" id="UP000502421"/>
    </source>
</evidence>
<evidence type="ECO:0000259" key="1">
    <source>
        <dbReference type="Pfam" id="PF01593"/>
    </source>
</evidence>
<gene>
    <name evidence="2" type="ORF">HF329_09780</name>
</gene>
<dbReference type="InterPro" id="IPR002937">
    <property type="entry name" value="Amino_oxidase"/>
</dbReference>
<protein>
    <submittedName>
        <fullName evidence="2">NAD(P)/FAD-dependent oxidoreductase</fullName>
    </submittedName>
</protein>
<dbReference type="NCBIfam" id="NF005548">
    <property type="entry name" value="PRK07208.1-4"/>
    <property type="match status" value="1"/>
</dbReference>
<dbReference type="PANTHER" id="PTHR21197">
    <property type="entry name" value="UDP-GALACTOPYRANOSE MUTASE"/>
    <property type="match status" value="1"/>
</dbReference>
<evidence type="ECO:0000313" key="2">
    <source>
        <dbReference type="EMBL" id="QJB31582.1"/>
    </source>
</evidence>
<dbReference type="GO" id="GO:0050660">
    <property type="term" value="F:flavin adenine dinucleotide binding"/>
    <property type="evidence" value="ECO:0007669"/>
    <property type="project" value="TreeGrafter"/>
</dbReference>
<dbReference type="RefSeq" id="WP_168803841.1">
    <property type="nucleotide sequence ID" value="NZ_CP051205.1"/>
</dbReference>
<name>A0AAE6ZG41_9BACT</name>
<dbReference type="PANTHER" id="PTHR21197:SF0">
    <property type="entry name" value="UDP-GALACTOPYRANOSE MUTASE"/>
    <property type="match status" value="1"/>
</dbReference>
<dbReference type="InterPro" id="IPR036188">
    <property type="entry name" value="FAD/NAD-bd_sf"/>
</dbReference>
<dbReference type="AlphaFoldDB" id="A0AAE6ZG41"/>
<dbReference type="Pfam" id="PF01593">
    <property type="entry name" value="Amino_oxidase"/>
    <property type="match status" value="1"/>
</dbReference>
<dbReference type="EMBL" id="CP051205">
    <property type="protein sequence ID" value="QJB31582.1"/>
    <property type="molecule type" value="Genomic_DNA"/>
</dbReference>
<dbReference type="KEGG" id="coy:HF329_09780"/>
<dbReference type="NCBIfam" id="NF005546">
    <property type="entry name" value="PRK07208.1-2"/>
    <property type="match status" value="1"/>
</dbReference>
<dbReference type="Gene3D" id="3.50.50.60">
    <property type="entry name" value="FAD/NAD(P)-binding domain"/>
    <property type="match status" value="1"/>
</dbReference>
<proteinExistence type="predicted"/>